<comment type="function">
    <text evidence="5">Functions as an E3 ubiquitin ligase.</text>
</comment>
<dbReference type="Pfam" id="PF25598">
    <property type="entry name" value="ARM_PUB"/>
    <property type="match status" value="1"/>
</dbReference>
<evidence type="ECO:0000313" key="7">
    <source>
        <dbReference type="EMBL" id="KAL3528093.1"/>
    </source>
</evidence>
<dbReference type="GO" id="GO:0016567">
    <property type="term" value="P:protein ubiquitination"/>
    <property type="evidence" value="ECO:0007669"/>
    <property type="project" value="UniProtKB-UniRule"/>
</dbReference>
<dbReference type="PROSITE" id="PS51698">
    <property type="entry name" value="U_BOX"/>
    <property type="match status" value="1"/>
</dbReference>
<dbReference type="EC" id="2.3.2.27" evidence="5"/>
<dbReference type="GO" id="GO:0061630">
    <property type="term" value="F:ubiquitin protein ligase activity"/>
    <property type="evidence" value="ECO:0007669"/>
    <property type="project" value="UniProtKB-UniRule"/>
</dbReference>
<comment type="caution">
    <text evidence="7">The sequence shown here is derived from an EMBL/GenBank/DDBJ whole genome shotgun (WGS) entry which is preliminary data.</text>
</comment>
<accession>A0ABD3AEF6</accession>
<keyword evidence="3 5" id="KW-0808">Transferase</keyword>
<dbReference type="PANTHER" id="PTHR22849">
    <property type="entry name" value="WDSAM1 PROTEIN"/>
    <property type="match status" value="1"/>
</dbReference>
<dbReference type="Gene3D" id="1.25.10.10">
    <property type="entry name" value="Leucine-rich Repeat Variant"/>
    <property type="match status" value="1"/>
</dbReference>
<dbReference type="SUPFAM" id="SSF57850">
    <property type="entry name" value="RING/U-box"/>
    <property type="match status" value="1"/>
</dbReference>
<evidence type="ECO:0000313" key="8">
    <source>
        <dbReference type="Proteomes" id="UP001630127"/>
    </source>
</evidence>
<dbReference type="EMBL" id="JBJUIK010000005">
    <property type="protein sequence ID" value="KAL3528093.1"/>
    <property type="molecule type" value="Genomic_DNA"/>
</dbReference>
<reference evidence="7 8" key="1">
    <citation type="submission" date="2024-11" db="EMBL/GenBank/DDBJ databases">
        <title>A near-complete genome assembly of Cinchona calisaya.</title>
        <authorList>
            <person name="Lian D.C."/>
            <person name="Zhao X.W."/>
            <person name="Wei L."/>
        </authorList>
    </citation>
    <scope>NUCLEOTIDE SEQUENCE [LARGE SCALE GENOMIC DNA]</scope>
    <source>
        <tissue evidence="7">Nenye</tissue>
    </source>
</reference>
<evidence type="ECO:0000256" key="3">
    <source>
        <dbReference type="ARBA" id="ARBA00022679"/>
    </source>
</evidence>
<dbReference type="Gene3D" id="3.30.40.10">
    <property type="entry name" value="Zinc/RING finger domain, C3HC4 (zinc finger)"/>
    <property type="match status" value="1"/>
</dbReference>
<dbReference type="Pfam" id="PF04564">
    <property type="entry name" value="U-box"/>
    <property type="match status" value="1"/>
</dbReference>
<evidence type="ECO:0000259" key="6">
    <source>
        <dbReference type="PROSITE" id="PS51698"/>
    </source>
</evidence>
<dbReference type="InterPro" id="IPR058678">
    <property type="entry name" value="ARM_PUB"/>
</dbReference>
<evidence type="ECO:0000256" key="1">
    <source>
        <dbReference type="ARBA" id="ARBA00000900"/>
    </source>
</evidence>
<sequence>MKLSIASTHLARKLFEVVFRFMNETEMINIPPLFMCPISLDLFTDPVTLCTGQTYDRSSIEKWLAAGNLTCPVTMQKLDDLSIVPNHTLRHLIDQWLQQDSQFFSDYYEINHDHSIAALKPKLESEESTLDEKLQIVEKIHILSEELPLQNSCLIQLDFFPLLLVQIFRPVNGSYYEDDLRFLEQALACALKLLPYSDLRSLNILKEESILAYFLSLFDKGNVNIKRYLCHIVEVISSSLETEELCDAVGKSSKFLKVIVHLSREKSDASEAVLKAISTLSFLESNRENLVREGAVEGLLTYVMDSEKYDTKLAPIAIATIEKLLVVEAAKEAVISNPSGVRALVNMVFRVSDHQGSESAVNSLLVLCRDSIRAREEAICARVLTQLLLLLQSQCSGRTKAKARMLLKLLKSMWVEDPKRIPPIR</sequence>
<keyword evidence="8" id="KW-1185">Reference proteome</keyword>
<dbReference type="InterPro" id="IPR003613">
    <property type="entry name" value="Ubox_domain"/>
</dbReference>
<dbReference type="InterPro" id="IPR016024">
    <property type="entry name" value="ARM-type_fold"/>
</dbReference>
<name>A0ABD3AEF6_9GENT</name>
<evidence type="ECO:0000256" key="5">
    <source>
        <dbReference type="RuleBase" id="RU369093"/>
    </source>
</evidence>
<dbReference type="InterPro" id="IPR045210">
    <property type="entry name" value="RING-Ubox_PUB"/>
</dbReference>
<dbReference type="SUPFAM" id="SSF48371">
    <property type="entry name" value="ARM repeat"/>
    <property type="match status" value="1"/>
</dbReference>
<gene>
    <name evidence="7" type="ORF">ACH5RR_012749</name>
</gene>
<dbReference type="FunFam" id="3.30.40.10:FF:000442">
    <property type="entry name" value="RING-type E3 ubiquitin transferase"/>
    <property type="match status" value="1"/>
</dbReference>
<dbReference type="PANTHER" id="PTHR22849:SF103">
    <property type="entry name" value="U-BOX DOMAIN-CONTAINING PROTEIN"/>
    <property type="match status" value="1"/>
</dbReference>
<dbReference type="Proteomes" id="UP001630127">
    <property type="component" value="Unassembled WGS sequence"/>
</dbReference>
<dbReference type="InterPro" id="IPR013083">
    <property type="entry name" value="Znf_RING/FYVE/PHD"/>
</dbReference>
<evidence type="ECO:0000256" key="4">
    <source>
        <dbReference type="ARBA" id="ARBA00022786"/>
    </source>
</evidence>
<comment type="catalytic activity">
    <reaction evidence="1 5">
        <text>S-ubiquitinyl-[E2 ubiquitin-conjugating enzyme]-L-cysteine + [acceptor protein]-L-lysine = [E2 ubiquitin-conjugating enzyme]-L-cysteine + N(6)-ubiquitinyl-[acceptor protein]-L-lysine.</text>
        <dbReference type="EC" id="2.3.2.27"/>
    </reaction>
</comment>
<feature type="domain" description="U-box" evidence="6">
    <location>
        <begin position="29"/>
        <end position="103"/>
    </location>
</feature>
<proteinExistence type="predicted"/>
<protein>
    <recommendedName>
        <fullName evidence="5 6">U-box domain-containing protein</fullName>
        <ecNumber evidence="5">2.3.2.27</ecNumber>
    </recommendedName>
    <alternativeName>
        <fullName evidence="5">RING-type E3 ubiquitin transferase PUB</fullName>
    </alternativeName>
</protein>
<organism evidence="7 8">
    <name type="scientific">Cinchona calisaya</name>
    <dbReference type="NCBI Taxonomy" id="153742"/>
    <lineage>
        <taxon>Eukaryota</taxon>
        <taxon>Viridiplantae</taxon>
        <taxon>Streptophyta</taxon>
        <taxon>Embryophyta</taxon>
        <taxon>Tracheophyta</taxon>
        <taxon>Spermatophyta</taxon>
        <taxon>Magnoliopsida</taxon>
        <taxon>eudicotyledons</taxon>
        <taxon>Gunneridae</taxon>
        <taxon>Pentapetalae</taxon>
        <taxon>asterids</taxon>
        <taxon>lamiids</taxon>
        <taxon>Gentianales</taxon>
        <taxon>Rubiaceae</taxon>
        <taxon>Cinchonoideae</taxon>
        <taxon>Cinchoneae</taxon>
        <taxon>Cinchona</taxon>
    </lineage>
</organism>
<dbReference type="SMART" id="SM00504">
    <property type="entry name" value="Ubox"/>
    <property type="match status" value="1"/>
</dbReference>
<keyword evidence="4 5" id="KW-0833">Ubl conjugation pathway</keyword>
<evidence type="ECO:0000256" key="2">
    <source>
        <dbReference type="ARBA" id="ARBA00004906"/>
    </source>
</evidence>
<dbReference type="InterPro" id="IPR011989">
    <property type="entry name" value="ARM-like"/>
</dbReference>
<dbReference type="CDD" id="cd16664">
    <property type="entry name" value="RING-Ubox_PUB"/>
    <property type="match status" value="1"/>
</dbReference>
<dbReference type="InterPro" id="IPR045185">
    <property type="entry name" value="PUB22/23/24-like"/>
</dbReference>
<comment type="pathway">
    <text evidence="2 5">Protein modification; protein ubiquitination.</text>
</comment>
<dbReference type="AlphaFoldDB" id="A0ABD3AEF6"/>